<keyword evidence="1" id="KW-0808">Transferase</keyword>
<dbReference type="AlphaFoldDB" id="A0A0T9KQ09"/>
<accession>A0A0T9KQ09</accession>
<dbReference type="Proteomes" id="UP000045824">
    <property type="component" value="Unassembled WGS sequence"/>
</dbReference>
<protein>
    <submittedName>
        <fullName evidence="1">Putative enterotoxin subunit</fullName>
        <ecNumber evidence="1">2.4.2.-</ecNumber>
    </submittedName>
</protein>
<dbReference type="GO" id="GO:0005576">
    <property type="term" value="C:extracellular region"/>
    <property type="evidence" value="ECO:0007669"/>
    <property type="project" value="InterPro"/>
</dbReference>
<keyword evidence="1" id="KW-0328">Glycosyltransferase</keyword>
<dbReference type="RefSeq" id="WP_049557684.1">
    <property type="nucleotide sequence ID" value="NZ_CAWMAB010000002.1"/>
</dbReference>
<dbReference type="EC" id="2.4.2.-" evidence="1"/>
<reference evidence="1 2" key="1">
    <citation type="submission" date="2015-03" db="EMBL/GenBank/DDBJ databases">
        <authorList>
            <person name="Murphy D."/>
        </authorList>
    </citation>
    <scope>NUCLEOTIDE SEQUENCE [LARGE SCALE GENOMIC DNA]</scope>
    <source>
        <strain evidence="1 2">FCF326</strain>
    </source>
</reference>
<gene>
    <name evidence="1" type="primary">ytxA</name>
    <name evidence="1" type="ORF">ERS008491_00643</name>
</gene>
<proteinExistence type="predicted"/>
<dbReference type="InterPro" id="IPR003898">
    <property type="entry name" value="Borpert_toxA"/>
</dbReference>
<dbReference type="Pfam" id="PF02917">
    <property type="entry name" value="Pertussis_S1"/>
    <property type="match status" value="1"/>
</dbReference>
<sequence>MILIKIILLYFISILLTYKCEAKPPDIVWRVDTRNYSEIFNNGFYSAGTNDDIIEHLSGRSCRSAESDYGDSAFISTTSNRQFAYEYAERVLRHMDERGEANAQVNIYQMRATDNMYSAEQTLDFFLLRYGHESHSEVLRIARFSSHLSEWITHRRIEADQIATVTQYYLLRGNVHSNGQLPNPRFRQTRSSASHRPYDSAYFTRPNLRLARMWLMRNGIRPMVSACFGVELEHTEFKRALALDNIKTKEMFKLIVIL</sequence>
<dbReference type="PRINTS" id="PR01395">
    <property type="entry name" value="BORPETOXINA"/>
</dbReference>
<evidence type="ECO:0000313" key="1">
    <source>
        <dbReference type="EMBL" id="CNE19551.1"/>
    </source>
</evidence>
<dbReference type="SUPFAM" id="SSF56399">
    <property type="entry name" value="ADP-ribosylation"/>
    <property type="match status" value="1"/>
</dbReference>
<dbReference type="EMBL" id="CPYI01000002">
    <property type="protein sequence ID" value="CNE19551.1"/>
    <property type="molecule type" value="Genomic_DNA"/>
</dbReference>
<name>A0A0T9KQ09_YERKR</name>
<dbReference type="GO" id="GO:0003950">
    <property type="term" value="F:NAD+ poly-ADP-ribosyltransferase activity"/>
    <property type="evidence" value="ECO:0007669"/>
    <property type="project" value="InterPro"/>
</dbReference>
<dbReference type="Gene3D" id="3.90.210.10">
    <property type="entry name" value="Heat-Labile Enterotoxin, subunit A"/>
    <property type="match status" value="1"/>
</dbReference>
<evidence type="ECO:0000313" key="2">
    <source>
        <dbReference type="Proteomes" id="UP000045824"/>
    </source>
</evidence>
<organism evidence="1 2">
    <name type="scientific">Yersinia kristensenii</name>
    <dbReference type="NCBI Taxonomy" id="28152"/>
    <lineage>
        <taxon>Bacteria</taxon>
        <taxon>Pseudomonadati</taxon>
        <taxon>Pseudomonadota</taxon>
        <taxon>Gammaproteobacteria</taxon>
        <taxon>Enterobacterales</taxon>
        <taxon>Yersiniaceae</taxon>
        <taxon>Yersinia</taxon>
    </lineage>
</organism>